<dbReference type="HOGENOM" id="CLU_1247794_0_0_1"/>
<dbReference type="STRING" id="7719.ENSCINP00000034347"/>
<organism evidence="1 2">
    <name type="scientific">Ciona intestinalis</name>
    <name type="common">Transparent sea squirt</name>
    <name type="synonym">Ascidia intestinalis</name>
    <dbReference type="NCBI Taxonomy" id="7719"/>
    <lineage>
        <taxon>Eukaryota</taxon>
        <taxon>Metazoa</taxon>
        <taxon>Chordata</taxon>
        <taxon>Tunicata</taxon>
        <taxon>Ascidiacea</taxon>
        <taxon>Phlebobranchia</taxon>
        <taxon>Cionidae</taxon>
        <taxon>Ciona</taxon>
    </lineage>
</organism>
<reference evidence="1" key="4">
    <citation type="submission" date="2025-09" db="UniProtKB">
        <authorList>
            <consortium name="Ensembl"/>
        </authorList>
    </citation>
    <scope>IDENTIFICATION</scope>
</reference>
<dbReference type="Ensembl" id="ENSCINT00000036131.1">
    <property type="protein sequence ID" value="ENSCINP00000034347.1"/>
    <property type="gene ID" value="ENSCING00000022367.1"/>
</dbReference>
<proteinExistence type="predicted"/>
<evidence type="ECO:0000313" key="2">
    <source>
        <dbReference type="Proteomes" id="UP000008144"/>
    </source>
</evidence>
<sequence>MLFHEFDACNGFSVFSKLLMRLNSISERLFPSTEPISRTLKTCTLSPVHSPTKTRPKQFGLSPKLPTAKQFFEKDNPVRILFNDLLGSFEKLITSVQKSKVEYVHRVTCSRRTHRSCDLHKLVPSHHDILGEESKLRMKVSRPNTNSDLQSKPQVIYPLKPDYSTTKHARTTSGRHEEPTCIIATCVQFLVNTLVNLSPNSSCVRHTLRTLDKVGVCQCQAV</sequence>
<reference evidence="1" key="3">
    <citation type="submission" date="2025-08" db="UniProtKB">
        <authorList>
            <consortium name="Ensembl"/>
        </authorList>
    </citation>
    <scope>IDENTIFICATION</scope>
</reference>
<reference evidence="1" key="2">
    <citation type="journal article" date="2008" name="Genome Biol.">
        <title>Improved genome assembly and evidence-based global gene model set for the chordate Ciona intestinalis: new insight into intron and operon populations.</title>
        <authorList>
            <person name="Satou Y."/>
            <person name="Mineta K."/>
            <person name="Ogasawara M."/>
            <person name="Sasakura Y."/>
            <person name="Shoguchi E."/>
            <person name="Ueno K."/>
            <person name="Yamada L."/>
            <person name="Matsumoto J."/>
            <person name="Wasserscheid J."/>
            <person name="Dewar K."/>
            <person name="Wiley G.B."/>
            <person name="Macmil S.L."/>
            <person name="Roe B.A."/>
            <person name="Zeller R.W."/>
            <person name="Hastings K.E."/>
            <person name="Lemaire P."/>
            <person name="Lindquist E."/>
            <person name="Endo T."/>
            <person name="Hotta K."/>
            <person name="Inaba K."/>
        </authorList>
    </citation>
    <scope>NUCLEOTIDE SEQUENCE [LARGE SCALE GENOMIC DNA]</scope>
    <source>
        <strain evidence="1">wild type</strain>
    </source>
</reference>
<dbReference type="AlphaFoldDB" id="H2XXG3"/>
<dbReference type="EMBL" id="EAAA01000732">
    <property type="status" value="NOT_ANNOTATED_CDS"/>
    <property type="molecule type" value="Genomic_DNA"/>
</dbReference>
<protein>
    <submittedName>
        <fullName evidence="1">Uncharacterized protein</fullName>
    </submittedName>
</protein>
<keyword evidence="2" id="KW-1185">Reference proteome</keyword>
<evidence type="ECO:0000313" key="1">
    <source>
        <dbReference type="Ensembl" id="ENSCINP00000034347.1"/>
    </source>
</evidence>
<reference evidence="2" key="1">
    <citation type="journal article" date="2002" name="Science">
        <title>The draft genome of Ciona intestinalis: insights into chordate and vertebrate origins.</title>
        <authorList>
            <person name="Dehal P."/>
            <person name="Satou Y."/>
            <person name="Campbell R.K."/>
            <person name="Chapman J."/>
            <person name="Degnan B."/>
            <person name="De Tomaso A."/>
            <person name="Davidson B."/>
            <person name="Di Gregorio A."/>
            <person name="Gelpke M."/>
            <person name="Goodstein D.M."/>
            <person name="Harafuji N."/>
            <person name="Hastings K.E."/>
            <person name="Ho I."/>
            <person name="Hotta K."/>
            <person name="Huang W."/>
            <person name="Kawashima T."/>
            <person name="Lemaire P."/>
            <person name="Martinez D."/>
            <person name="Meinertzhagen I.A."/>
            <person name="Necula S."/>
            <person name="Nonaka M."/>
            <person name="Putnam N."/>
            <person name="Rash S."/>
            <person name="Saiga H."/>
            <person name="Satake M."/>
            <person name="Terry A."/>
            <person name="Yamada L."/>
            <person name="Wang H.G."/>
            <person name="Awazu S."/>
            <person name="Azumi K."/>
            <person name="Boore J."/>
            <person name="Branno M."/>
            <person name="Chin-Bow S."/>
            <person name="DeSantis R."/>
            <person name="Doyle S."/>
            <person name="Francino P."/>
            <person name="Keys D.N."/>
            <person name="Haga S."/>
            <person name="Hayashi H."/>
            <person name="Hino K."/>
            <person name="Imai K.S."/>
            <person name="Inaba K."/>
            <person name="Kano S."/>
            <person name="Kobayashi K."/>
            <person name="Kobayashi M."/>
            <person name="Lee B.I."/>
            <person name="Makabe K.W."/>
            <person name="Manohar C."/>
            <person name="Matassi G."/>
            <person name="Medina M."/>
            <person name="Mochizuki Y."/>
            <person name="Mount S."/>
            <person name="Morishita T."/>
            <person name="Miura S."/>
            <person name="Nakayama A."/>
            <person name="Nishizaka S."/>
            <person name="Nomoto H."/>
            <person name="Ohta F."/>
            <person name="Oishi K."/>
            <person name="Rigoutsos I."/>
            <person name="Sano M."/>
            <person name="Sasaki A."/>
            <person name="Sasakura Y."/>
            <person name="Shoguchi E."/>
            <person name="Shin-i T."/>
            <person name="Spagnuolo A."/>
            <person name="Stainier D."/>
            <person name="Suzuki M.M."/>
            <person name="Tassy O."/>
            <person name="Takatori N."/>
            <person name="Tokuoka M."/>
            <person name="Yagi K."/>
            <person name="Yoshizaki F."/>
            <person name="Wada S."/>
            <person name="Zhang C."/>
            <person name="Hyatt P.D."/>
            <person name="Larimer F."/>
            <person name="Detter C."/>
            <person name="Doggett N."/>
            <person name="Glavina T."/>
            <person name="Hawkins T."/>
            <person name="Richardson P."/>
            <person name="Lucas S."/>
            <person name="Kohara Y."/>
            <person name="Levine M."/>
            <person name="Satoh N."/>
            <person name="Rokhsar D.S."/>
        </authorList>
    </citation>
    <scope>NUCLEOTIDE SEQUENCE [LARGE SCALE GENOMIC DNA]</scope>
</reference>
<accession>H2XXG3</accession>
<dbReference type="InParanoid" id="H2XXG3"/>
<dbReference type="Proteomes" id="UP000008144">
    <property type="component" value="Chromosome 11"/>
</dbReference>
<name>H2XXG3_CIOIN</name>